<dbReference type="PIRSF" id="PIRSF016719">
    <property type="entry name" value="UCP016719"/>
    <property type="match status" value="1"/>
</dbReference>
<dbReference type="Pfam" id="PF07075">
    <property type="entry name" value="NamZ_N"/>
    <property type="match status" value="1"/>
</dbReference>
<dbReference type="GO" id="GO:0033922">
    <property type="term" value="F:peptidoglycan beta-N-acetylmuramidase activity"/>
    <property type="evidence" value="ECO:0007669"/>
    <property type="project" value="InterPro"/>
</dbReference>
<organism evidence="3 4">
    <name type="scientific">Thiocapsa imhoffii</name>
    <dbReference type="NCBI Taxonomy" id="382777"/>
    <lineage>
        <taxon>Bacteria</taxon>
        <taxon>Pseudomonadati</taxon>
        <taxon>Pseudomonadota</taxon>
        <taxon>Gammaproteobacteria</taxon>
        <taxon>Chromatiales</taxon>
        <taxon>Chromatiaceae</taxon>
        <taxon>Thiocapsa</taxon>
    </lineage>
</organism>
<sequence length="410" mass="46199">MKLGIDRLLEDPDLRKPLHGRRVALLGHAASCTATGQHSLDALMALGSFKVTAVFGPQHGVRGEKQDNMIETEDSIDPRYGIPVFSLYGKVRYPTDTMLDQFDVLLIDLQDIGTRIYTYVTTLAYLIDACARSGRTLYVLDRPNPAGRPCEGSLLEPGWESFVGAAPILMRHGLTFGELARWLADYRGDDLDLRVIPMAGYDPTSGPGFGWPIMERPWINPSPNASSLNMARCFAGTVLLEGTTLSEGRGTTVPLEVLGAPDLDFERIITRMQRLCPTWMEGALIRPCWFEPTFHKHQGTLCSGLQIHTDQRDYRHDRFKPYRLIALALKCVRLERPDYPLWRDFHYEYETERLAIDLLSGGTVLRHWVDDSEATPNDLEQRLQDDELQWFDSRAGCQLYADGVAPTPDS</sequence>
<dbReference type="Gene3D" id="3.90.1150.140">
    <property type="match status" value="1"/>
</dbReference>
<feature type="domain" description="Peptidoglycan beta-N-acetylmuramidase NamZ N-terminal" evidence="1">
    <location>
        <begin position="23"/>
        <end position="228"/>
    </location>
</feature>
<evidence type="ECO:0000313" key="4">
    <source>
        <dbReference type="Proteomes" id="UP001138802"/>
    </source>
</evidence>
<dbReference type="EMBL" id="NRSD01000001">
    <property type="protein sequence ID" value="MBK1643392.1"/>
    <property type="molecule type" value="Genomic_DNA"/>
</dbReference>
<dbReference type="InterPro" id="IPR048503">
    <property type="entry name" value="NamZ_C"/>
</dbReference>
<reference evidence="3 4" key="1">
    <citation type="journal article" date="2020" name="Microorganisms">
        <title>Osmotic Adaptation and Compatible Solute Biosynthesis of Phototrophic Bacteria as Revealed from Genome Analyses.</title>
        <authorList>
            <person name="Imhoff J.F."/>
            <person name="Rahn T."/>
            <person name="Kunzel S."/>
            <person name="Keller A."/>
            <person name="Neulinger S.C."/>
        </authorList>
    </citation>
    <scope>NUCLEOTIDE SEQUENCE [LARGE SCALE GENOMIC DNA]</scope>
    <source>
        <strain evidence="3 4">DSM 21303</strain>
    </source>
</reference>
<dbReference type="RefSeq" id="WP_338115043.1">
    <property type="nucleotide sequence ID" value="NZ_NRSD01000001.1"/>
</dbReference>
<evidence type="ECO:0008006" key="5">
    <source>
        <dbReference type="Google" id="ProtNLM"/>
    </source>
</evidence>
<keyword evidence="4" id="KW-1185">Reference proteome</keyword>
<dbReference type="Proteomes" id="UP001138802">
    <property type="component" value="Unassembled WGS sequence"/>
</dbReference>
<dbReference type="AlphaFoldDB" id="A0A9X0WEW8"/>
<proteinExistence type="predicted"/>
<evidence type="ECO:0000259" key="2">
    <source>
        <dbReference type="Pfam" id="PF20732"/>
    </source>
</evidence>
<evidence type="ECO:0000259" key="1">
    <source>
        <dbReference type="Pfam" id="PF07075"/>
    </source>
</evidence>
<protein>
    <recommendedName>
        <fullName evidence="5">DUF1343 domain-containing protein</fullName>
    </recommendedName>
</protein>
<dbReference type="Gene3D" id="3.40.50.12170">
    <property type="entry name" value="Uncharacterised protein PF07075, DUF1343"/>
    <property type="match status" value="1"/>
</dbReference>
<dbReference type="Pfam" id="PF20732">
    <property type="entry name" value="NamZ_C"/>
    <property type="match status" value="1"/>
</dbReference>
<dbReference type="InterPro" id="IPR048502">
    <property type="entry name" value="NamZ_N"/>
</dbReference>
<dbReference type="PANTHER" id="PTHR42915:SF1">
    <property type="entry name" value="PEPTIDOGLYCAN BETA-N-ACETYLMURAMIDASE NAMZ"/>
    <property type="match status" value="1"/>
</dbReference>
<feature type="domain" description="Peptidoglycan beta-N-acetylmuramidase NamZ C-terminal" evidence="2">
    <location>
        <begin position="233"/>
        <end position="400"/>
    </location>
</feature>
<evidence type="ECO:0000313" key="3">
    <source>
        <dbReference type="EMBL" id="MBK1643392.1"/>
    </source>
</evidence>
<accession>A0A9X0WEW8</accession>
<dbReference type="InterPro" id="IPR008302">
    <property type="entry name" value="NamZ"/>
</dbReference>
<dbReference type="PANTHER" id="PTHR42915">
    <property type="entry name" value="HYPOTHETICAL 460 KDA PROTEIN IN FEUA-SIGW INTERGENIC REGION [PRECURSOR]"/>
    <property type="match status" value="1"/>
</dbReference>
<gene>
    <name evidence="3" type="ORF">CKO25_01715</name>
</gene>
<name>A0A9X0WEW8_9GAMM</name>
<comment type="caution">
    <text evidence="3">The sequence shown here is derived from an EMBL/GenBank/DDBJ whole genome shotgun (WGS) entry which is preliminary data.</text>
</comment>